<dbReference type="Proteomes" id="UP000749320">
    <property type="component" value="Unassembled WGS sequence"/>
</dbReference>
<accession>A0A921G8S7</accession>
<sequence length="107" mass="12474">MKGVQGCDNRHVEEETLVKAYLMAWNALVENRESFLEQWKQQMQGEDLLAGYRAEKFVEYTKDAETMKKMDTDFMLKTLDHIKVFEDGTLLVVFLDGSEIECRSEEA</sequence>
<reference evidence="1" key="2">
    <citation type="submission" date="2021-09" db="EMBL/GenBank/DDBJ databases">
        <authorList>
            <person name="Gilroy R."/>
        </authorList>
    </citation>
    <scope>NUCLEOTIDE SEQUENCE</scope>
    <source>
        <strain evidence="1">CHK193-16274</strain>
    </source>
</reference>
<comment type="caution">
    <text evidence="1">The sequence shown here is derived from an EMBL/GenBank/DDBJ whole genome shotgun (WGS) entry which is preliminary data.</text>
</comment>
<proteinExistence type="predicted"/>
<organism evidence="1 2">
    <name type="scientific">Thomasclavelia spiroformis</name>
    <dbReference type="NCBI Taxonomy" id="29348"/>
    <lineage>
        <taxon>Bacteria</taxon>
        <taxon>Bacillati</taxon>
        <taxon>Bacillota</taxon>
        <taxon>Erysipelotrichia</taxon>
        <taxon>Erysipelotrichales</taxon>
        <taxon>Coprobacillaceae</taxon>
        <taxon>Thomasclavelia</taxon>
    </lineage>
</organism>
<evidence type="ECO:0000313" key="2">
    <source>
        <dbReference type="Proteomes" id="UP000749320"/>
    </source>
</evidence>
<dbReference type="AlphaFoldDB" id="A0A921G8S7"/>
<protein>
    <submittedName>
        <fullName evidence="1">Uncharacterized protein</fullName>
    </submittedName>
</protein>
<name>A0A921G8S7_9FIRM</name>
<dbReference type="EMBL" id="DYWV01000085">
    <property type="protein sequence ID" value="HJF39768.1"/>
    <property type="molecule type" value="Genomic_DNA"/>
</dbReference>
<evidence type="ECO:0000313" key="1">
    <source>
        <dbReference type="EMBL" id="HJF39768.1"/>
    </source>
</evidence>
<gene>
    <name evidence="1" type="ORF">K8V91_02490</name>
</gene>
<reference evidence="1" key="1">
    <citation type="journal article" date="2021" name="PeerJ">
        <title>Extensive microbial diversity within the chicken gut microbiome revealed by metagenomics and culture.</title>
        <authorList>
            <person name="Gilroy R."/>
            <person name="Ravi A."/>
            <person name="Getino M."/>
            <person name="Pursley I."/>
            <person name="Horton D.L."/>
            <person name="Alikhan N.F."/>
            <person name="Baker D."/>
            <person name="Gharbi K."/>
            <person name="Hall N."/>
            <person name="Watson M."/>
            <person name="Adriaenssens E.M."/>
            <person name="Foster-Nyarko E."/>
            <person name="Jarju S."/>
            <person name="Secka A."/>
            <person name="Antonio M."/>
            <person name="Oren A."/>
            <person name="Chaudhuri R.R."/>
            <person name="La Ragione R."/>
            <person name="Hildebrand F."/>
            <person name="Pallen M.J."/>
        </authorList>
    </citation>
    <scope>NUCLEOTIDE SEQUENCE</scope>
    <source>
        <strain evidence="1">CHK193-16274</strain>
    </source>
</reference>